<reference evidence="1 2" key="1">
    <citation type="submission" date="2024-09" db="EMBL/GenBank/DDBJ databases">
        <title>Rethinking Asexuality: The Enigmatic Case of Functional Sexual Genes in Lepraria (Stereocaulaceae).</title>
        <authorList>
            <person name="Doellman M."/>
            <person name="Sun Y."/>
            <person name="Barcenas-Pena A."/>
            <person name="Lumbsch H.T."/>
            <person name="Grewe F."/>
        </authorList>
    </citation>
    <scope>NUCLEOTIDE SEQUENCE [LARGE SCALE GENOMIC DNA]</scope>
    <source>
        <strain evidence="1 2">Mercado 3170</strain>
    </source>
</reference>
<name>A0ABR4A168_9LECA</name>
<evidence type="ECO:0000313" key="1">
    <source>
        <dbReference type="EMBL" id="KAL2039204.1"/>
    </source>
</evidence>
<proteinExistence type="predicted"/>
<sequence>MLICDIGTLERKAFGVDADQIPDFWGCPDGVRSMTMHDTLILSYFTLESHDCHPQRFFAKAYAFRVYSVSKFERHNFSVYLFLDERMGLEVRICLALKLAWLDGHIKEPQYMLNRVDNLFNKEVQSHQQHTASKARISMATLLAIHQGGKYYFKRRKACHATLVDRYAALLLLFLLG</sequence>
<gene>
    <name evidence="1" type="ORF">N7G274_007872</name>
</gene>
<comment type="caution">
    <text evidence="1">The sequence shown here is derived from an EMBL/GenBank/DDBJ whole genome shotgun (WGS) entry which is preliminary data.</text>
</comment>
<keyword evidence="2" id="KW-1185">Reference proteome</keyword>
<accession>A0ABR4A168</accession>
<evidence type="ECO:0000313" key="2">
    <source>
        <dbReference type="Proteomes" id="UP001590950"/>
    </source>
</evidence>
<organism evidence="1 2">
    <name type="scientific">Stereocaulon virgatum</name>
    <dbReference type="NCBI Taxonomy" id="373712"/>
    <lineage>
        <taxon>Eukaryota</taxon>
        <taxon>Fungi</taxon>
        <taxon>Dikarya</taxon>
        <taxon>Ascomycota</taxon>
        <taxon>Pezizomycotina</taxon>
        <taxon>Lecanoromycetes</taxon>
        <taxon>OSLEUM clade</taxon>
        <taxon>Lecanoromycetidae</taxon>
        <taxon>Lecanorales</taxon>
        <taxon>Lecanorineae</taxon>
        <taxon>Stereocaulaceae</taxon>
        <taxon>Stereocaulon</taxon>
    </lineage>
</organism>
<dbReference type="EMBL" id="JBEFKJ010000026">
    <property type="protein sequence ID" value="KAL2039204.1"/>
    <property type="molecule type" value="Genomic_DNA"/>
</dbReference>
<protein>
    <submittedName>
        <fullName evidence="1">Uncharacterized protein</fullName>
    </submittedName>
</protein>
<dbReference type="Proteomes" id="UP001590950">
    <property type="component" value="Unassembled WGS sequence"/>
</dbReference>